<keyword evidence="2" id="KW-1185">Reference proteome</keyword>
<dbReference type="Proteomes" id="UP000887116">
    <property type="component" value="Unassembled WGS sequence"/>
</dbReference>
<evidence type="ECO:0000313" key="1">
    <source>
        <dbReference type="EMBL" id="GFQ81593.1"/>
    </source>
</evidence>
<accession>A0A8X6FJ72</accession>
<reference evidence="1" key="1">
    <citation type="submission" date="2020-07" db="EMBL/GenBank/DDBJ databases">
        <title>Multicomponent nature underlies the extraordinary mechanical properties of spider dragline silk.</title>
        <authorList>
            <person name="Kono N."/>
            <person name="Nakamura H."/>
            <person name="Mori M."/>
            <person name="Yoshida Y."/>
            <person name="Ohtoshi R."/>
            <person name="Malay A.D."/>
            <person name="Moran D.A.P."/>
            <person name="Tomita M."/>
            <person name="Numata K."/>
            <person name="Arakawa K."/>
        </authorList>
    </citation>
    <scope>NUCLEOTIDE SEQUENCE</scope>
</reference>
<protein>
    <submittedName>
        <fullName evidence="1">Uncharacterized protein</fullName>
    </submittedName>
</protein>
<evidence type="ECO:0000313" key="2">
    <source>
        <dbReference type="Proteomes" id="UP000887116"/>
    </source>
</evidence>
<sequence length="162" mass="18516">MTNCRHLSICPWIPVSATLMTRKGHWNDKEKTLGLQLWIPVSRTGMTKGSTGSWITVSRTGMTPKTWCNSCTRILLTLLLILFPLLASSISIEDIEENCDYAYYPKLDSSSADELHVIKRNYYRYGKELKILADERIKEITLGTSDVTRLHSVIFSKIRSFI</sequence>
<proteinExistence type="predicted"/>
<dbReference type="AlphaFoldDB" id="A0A8X6FJ72"/>
<dbReference type="EMBL" id="BMAO01032347">
    <property type="protein sequence ID" value="GFQ81593.1"/>
    <property type="molecule type" value="Genomic_DNA"/>
</dbReference>
<gene>
    <name evidence="1" type="primary">ASM33_00320</name>
    <name evidence="1" type="ORF">TNCT_498611</name>
</gene>
<comment type="caution">
    <text evidence="1">The sequence shown here is derived from an EMBL/GenBank/DDBJ whole genome shotgun (WGS) entry which is preliminary data.</text>
</comment>
<organism evidence="1 2">
    <name type="scientific">Trichonephila clavata</name>
    <name type="common">Joro spider</name>
    <name type="synonym">Nephila clavata</name>
    <dbReference type="NCBI Taxonomy" id="2740835"/>
    <lineage>
        <taxon>Eukaryota</taxon>
        <taxon>Metazoa</taxon>
        <taxon>Ecdysozoa</taxon>
        <taxon>Arthropoda</taxon>
        <taxon>Chelicerata</taxon>
        <taxon>Arachnida</taxon>
        <taxon>Araneae</taxon>
        <taxon>Araneomorphae</taxon>
        <taxon>Entelegynae</taxon>
        <taxon>Araneoidea</taxon>
        <taxon>Nephilidae</taxon>
        <taxon>Trichonephila</taxon>
    </lineage>
</organism>
<name>A0A8X6FJ72_TRICU</name>